<gene>
    <name evidence="6" type="ORF">Syun_021631</name>
</gene>
<organism evidence="6 7">
    <name type="scientific">Stephania yunnanensis</name>
    <dbReference type="NCBI Taxonomy" id="152371"/>
    <lineage>
        <taxon>Eukaryota</taxon>
        <taxon>Viridiplantae</taxon>
        <taxon>Streptophyta</taxon>
        <taxon>Embryophyta</taxon>
        <taxon>Tracheophyta</taxon>
        <taxon>Spermatophyta</taxon>
        <taxon>Magnoliopsida</taxon>
        <taxon>Ranunculales</taxon>
        <taxon>Menispermaceae</taxon>
        <taxon>Menispermoideae</taxon>
        <taxon>Cissampelideae</taxon>
        <taxon>Stephania</taxon>
    </lineage>
</organism>
<dbReference type="PANTHER" id="PTHR43735:SF3">
    <property type="entry name" value="FERROPTOSIS SUPPRESSOR PROTEIN 1"/>
    <property type="match status" value="1"/>
</dbReference>
<keyword evidence="3" id="KW-0274">FAD</keyword>
<comment type="similarity">
    <text evidence="1">Belongs to the FAD-dependent oxidoreductase family.</text>
</comment>
<dbReference type="InterPro" id="IPR023753">
    <property type="entry name" value="FAD/NAD-binding_dom"/>
</dbReference>
<evidence type="ECO:0000313" key="7">
    <source>
        <dbReference type="Proteomes" id="UP001420932"/>
    </source>
</evidence>
<proteinExistence type="inferred from homology"/>
<evidence type="ECO:0000256" key="4">
    <source>
        <dbReference type="ARBA" id="ARBA00023002"/>
    </source>
</evidence>
<keyword evidence="2" id="KW-0285">Flavoprotein</keyword>
<sequence length="222" mass="24249">MAFDQLAGGEKVAVLIGGRVAGAFLPKSLQFHDNVVLIDPRNVDSLFIADGNQITYDYLVVALGHNAYVPKTMIERLKQDEEENEKIKSVDSILIIGGGPTGVELAGEIFTDFPEKKVTVVHRGSRLLGFIGAKASKKTLDWLVSNIVGFIGAKASATFYSKLSHDIYFLSMLNKKLNIAEKHVQVTAKNIKLLISGGQENKMANYKPGYEIAIVSLGRKDI</sequence>
<keyword evidence="4" id="KW-0560">Oxidoreductase</keyword>
<keyword evidence="7" id="KW-1185">Reference proteome</keyword>
<evidence type="ECO:0000256" key="3">
    <source>
        <dbReference type="ARBA" id="ARBA00022827"/>
    </source>
</evidence>
<comment type="caution">
    <text evidence="6">The sequence shown here is derived from an EMBL/GenBank/DDBJ whole genome shotgun (WGS) entry which is preliminary data.</text>
</comment>
<dbReference type="SUPFAM" id="SSF51905">
    <property type="entry name" value="FAD/NAD(P)-binding domain"/>
    <property type="match status" value="1"/>
</dbReference>
<dbReference type="GO" id="GO:0004174">
    <property type="term" value="F:electron-transferring-flavoprotein dehydrogenase activity"/>
    <property type="evidence" value="ECO:0007669"/>
    <property type="project" value="TreeGrafter"/>
</dbReference>
<feature type="domain" description="FAD/NAD(P)-binding" evidence="5">
    <location>
        <begin position="34"/>
        <end position="141"/>
    </location>
</feature>
<dbReference type="InterPro" id="IPR036188">
    <property type="entry name" value="FAD/NAD-bd_sf"/>
</dbReference>
<dbReference type="Proteomes" id="UP001420932">
    <property type="component" value="Unassembled WGS sequence"/>
</dbReference>
<evidence type="ECO:0000313" key="6">
    <source>
        <dbReference type="EMBL" id="KAK9114834.1"/>
    </source>
</evidence>
<dbReference type="Gene3D" id="3.50.50.60">
    <property type="entry name" value="FAD/NAD(P)-binding domain"/>
    <property type="match status" value="2"/>
</dbReference>
<dbReference type="GO" id="GO:0005737">
    <property type="term" value="C:cytoplasm"/>
    <property type="evidence" value="ECO:0007669"/>
    <property type="project" value="TreeGrafter"/>
</dbReference>
<dbReference type="AlphaFoldDB" id="A0AAP0NQU8"/>
<dbReference type="EMBL" id="JBBNAF010000009">
    <property type="protein sequence ID" value="KAK9114834.1"/>
    <property type="molecule type" value="Genomic_DNA"/>
</dbReference>
<accession>A0AAP0NQU8</accession>
<evidence type="ECO:0000256" key="1">
    <source>
        <dbReference type="ARBA" id="ARBA00006442"/>
    </source>
</evidence>
<dbReference type="Pfam" id="PF07992">
    <property type="entry name" value="Pyr_redox_2"/>
    <property type="match status" value="1"/>
</dbReference>
<dbReference type="PANTHER" id="PTHR43735">
    <property type="entry name" value="APOPTOSIS-INDUCING FACTOR 1"/>
    <property type="match status" value="1"/>
</dbReference>
<dbReference type="GO" id="GO:0050660">
    <property type="term" value="F:flavin adenine dinucleotide binding"/>
    <property type="evidence" value="ECO:0007669"/>
    <property type="project" value="TreeGrafter"/>
</dbReference>
<reference evidence="6 7" key="1">
    <citation type="submission" date="2024-01" db="EMBL/GenBank/DDBJ databases">
        <title>Genome assemblies of Stephania.</title>
        <authorList>
            <person name="Yang L."/>
        </authorList>
    </citation>
    <scope>NUCLEOTIDE SEQUENCE [LARGE SCALE GENOMIC DNA]</scope>
    <source>
        <strain evidence="6">YNDBR</strain>
        <tissue evidence="6">Leaf</tissue>
    </source>
</reference>
<evidence type="ECO:0000256" key="2">
    <source>
        <dbReference type="ARBA" id="ARBA00022630"/>
    </source>
</evidence>
<name>A0AAP0NQU8_9MAGN</name>
<protein>
    <recommendedName>
        <fullName evidence="5">FAD/NAD(P)-binding domain-containing protein</fullName>
    </recommendedName>
</protein>
<evidence type="ECO:0000259" key="5">
    <source>
        <dbReference type="Pfam" id="PF07992"/>
    </source>
</evidence>